<sequence>MLPSRSSTPICKAQPGPGGKIKSSYIERATCDNLILRFAFVGRAEAGTSTHQRWEVVAPHLPTREFQDPYLLFSFVVVHEIVQAQQLHKWMIHRDQNVLLWSETFGVLKETQ</sequence>
<dbReference type="AlphaFoldDB" id="A0A022W2F7"/>
<proteinExistence type="predicted"/>
<evidence type="ECO:0000313" key="2">
    <source>
        <dbReference type="EMBL" id="EZF52479.1"/>
    </source>
</evidence>
<dbReference type="Proteomes" id="UP000023758">
    <property type="component" value="Unassembled WGS sequence"/>
</dbReference>
<name>A0A022W2F7_TRIRU</name>
<reference evidence="2" key="1">
    <citation type="submission" date="2014-02" db="EMBL/GenBank/DDBJ databases">
        <title>The Genome Sequence of Trichophyton rubrum (morphotype fischeri) CBS 288.86.</title>
        <authorList>
            <consortium name="The Broad Institute Genomics Platform"/>
            <person name="Cuomo C.A."/>
            <person name="White T.C."/>
            <person name="Graser Y."/>
            <person name="Martinez-Rossi N."/>
            <person name="Heitman J."/>
            <person name="Young S.K."/>
            <person name="Zeng Q."/>
            <person name="Gargeya S."/>
            <person name="Abouelleil A."/>
            <person name="Alvarado L."/>
            <person name="Chapman S.B."/>
            <person name="Gainer-Dewar J."/>
            <person name="Goldberg J."/>
            <person name="Griggs A."/>
            <person name="Gujja S."/>
            <person name="Hansen M."/>
            <person name="Howarth C."/>
            <person name="Imamovic A."/>
            <person name="Larimer J."/>
            <person name="Martinez D."/>
            <person name="Murphy C."/>
            <person name="Pearson M.D."/>
            <person name="Persinoti G."/>
            <person name="Poon T."/>
            <person name="Priest M."/>
            <person name="Roberts A.D."/>
            <person name="Saif S."/>
            <person name="Shea T.D."/>
            <person name="Sykes S.N."/>
            <person name="Wortman J."/>
            <person name="Nusbaum C."/>
            <person name="Birren B."/>
        </authorList>
    </citation>
    <scope>NUCLEOTIDE SEQUENCE [LARGE SCALE GENOMIC DNA]</scope>
    <source>
        <strain evidence="2">CBS 288.86</strain>
    </source>
</reference>
<gene>
    <name evidence="2" type="ORF">H103_04443</name>
</gene>
<evidence type="ECO:0000256" key="1">
    <source>
        <dbReference type="SAM" id="MobiDB-lite"/>
    </source>
</evidence>
<protein>
    <submittedName>
        <fullName evidence="2">Uncharacterized protein</fullName>
    </submittedName>
</protein>
<dbReference type="HOGENOM" id="CLU_2147683_0_0_1"/>
<dbReference type="EMBL" id="KK207848">
    <property type="protein sequence ID" value="EZF52479.1"/>
    <property type="molecule type" value="Genomic_DNA"/>
</dbReference>
<feature type="region of interest" description="Disordered" evidence="1">
    <location>
        <begin position="1"/>
        <end position="20"/>
    </location>
</feature>
<accession>A0A022W2F7</accession>
<organism evidence="2">
    <name type="scientific">Trichophyton rubrum CBS 288.86</name>
    <dbReference type="NCBI Taxonomy" id="1215330"/>
    <lineage>
        <taxon>Eukaryota</taxon>
        <taxon>Fungi</taxon>
        <taxon>Dikarya</taxon>
        <taxon>Ascomycota</taxon>
        <taxon>Pezizomycotina</taxon>
        <taxon>Eurotiomycetes</taxon>
        <taxon>Eurotiomycetidae</taxon>
        <taxon>Onygenales</taxon>
        <taxon>Arthrodermataceae</taxon>
        <taxon>Trichophyton</taxon>
    </lineage>
</organism>